<evidence type="ECO:0000259" key="7">
    <source>
        <dbReference type="SMART" id="SM00752"/>
    </source>
</evidence>
<comment type="caution">
    <text evidence="8">The sequence shown here is derived from an EMBL/GenBank/DDBJ whole genome shotgun (WGS) entry which is preliminary data.</text>
</comment>
<feature type="domain" description="HTTM-like" evidence="7">
    <location>
        <begin position="33"/>
        <end position="314"/>
    </location>
</feature>
<evidence type="ECO:0000313" key="11">
    <source>
        <dbReference type="Proteomes" id="UP000275024"/>
    </source>
</evidence>
<dbReference type="Proteomes" id="UP000268652">
    <property type="component" value="Unassembled WGS sequence"/>
</dbReference>
<dbReference type="EMBL" id="RBDY01000023">
    <property type="protein sequence ID" value="RKN17577.1"/>
    <property type="molecule type" value="Genomic_DNA"/>
</dbReference>
<feature type="transmembrane region" description="Helical" evidence="6">
    <location>
        <begin position="250"/>
        <end position="270"/>
    </location>
</feature>
<sequence length="357" mass="37747">MSERQPPAQDPAKTSTQAQSTAQTTGQAPTVRAALPWGTVYGLARTLIALGTAGTLAFSGTGTLFSHVVGRDPAPYCDGIQRAGAFCVAPDGQLGLARWLCVAVLLLVASGWRPRWTGVAHWYVAFSVHNGISIPDGGDQVAVVLTLLLIPVTLADPRRSHWQRLPDGAAARHREAGGARAWAVTAAVAFTLAAQLQVAGIYFQSSIAKLSHQEWADGTAMYYWGNDVAFGAADWLAPLLGPLVGWSPSLALLTWSPLVIEFALAISLLMPPRARRLLLAGGFALHLGIGLVMGLWSFVLVMWGALLLLCLPIGAHLPWTVRRVAEPGTEPGTEPDTRSDAESAPEPEAAPAPATPR</sequence>
<proteinExistence type="predicted"/>
<dbReference type="PANTHER" id="PTHR39535">
    <property type="entry name" value="SPORULATION-DELAYING PROTEIN SDPB"/>
    <property type="match status" value="1"/>
</dbReference>
<evidence type="ECO:0000256" key="2">
    <source>
        <dbReference type="ARBA" id="ARBA00022692"/>
    </source>
</evidence>
<keyword evidence="3 6" id="KW-1133">Transmembrane helix</keyword>
<dbReference type="PANTHER" id="PTHR39535:SF2">
    <property type="entry name" value="HTTM DOMAIN-CONTAINING PROTEIN"/>
    <property type="match status" value="1"/>
</dbReference>
<evidence type="ECO:0000256" key="1">
    <source>
        <dbReference type="ARBA" id="ARBA00004127"/>
    </source>
</evidence>
<evidence type="ECO:0000313" key="8">
    <source>
        <dbReference type="EMBL" id="RKN05738.1"/>
    </source>
</evidence>
<feature type="compositionally biased region" description="Low complexity" evidence="5">
    <location>
        <begin position="11"/>
        <end position="28"/>
    </location>
</feature>
<organism evidence="8 11">
    <name type="scientific">Streptomyces radicis</name>
    <dbReference type="NCBI Taxonomy" id="1750517"/>
    <lineage>
        <taxon>Bacteria</taxon>
        <taxon>Bacillati</taxon>
        <taxon>Actinomycetota</taxon>
        <taxon>Actinomycetes</taxon>
        <taxon>Kitasatosporales</taxon>
        <taxon>Streptomycetaceae</taxon>
        <taxon>Streptomyces</taxon>
    </lineage>
</organism>
<evidence type="ECO:0000256" key="5">
    <source>
        <dbReference type="SAM" id="MobiDB-lite"/>
    </source>
</evidence>
<dbReference type="InterPro" id="IPR052964">
    <property type="entry name" value="Sporulation_signal_mat"/>
</dbReference>
<accession>A0A3A9VXP9</accession>
<dbReference type="NCBIfam" id="TIGR04033">
    <property type="entry name" value="export_SdpB"/>
    <property type="match status" value="1"/>
</dbReference>
<feature type="region of interest" description="Disordered" evidence="5">
    <location>
        <begin position="1"/>
        <end position="28"/>
    </location>
</feature>
<dbReference type="EMBL" id="RBDX01000025">
    <property type="protein sequence ID" value="RKN05738.1"/>
    <property type="molecule type" value="Genomic_DNA"/>
</dbReference>
<dbReference type="SMART" id="SM00752">
    <property type="entry name" value="HTTM"/>
    <property type="match status" value="1"/>
</dbReference>
<dbReference type="AlphaFoldDB" id="A0A3A9VXP9"/>
<dbReference type="InterPro" id="IPR011020">
    <property type="entry name" value="HTTM-like"/>
</dbReference>
<keyword evidence="10" id="KW-1185">Reference proteome</keyword>
<reference evidence="10 11" key="1">
    <citation type="submission" date="2018-09" db="EMBL/GenBank/DDBJ databases">
        <title>Streptomyces sp. nov. DS1-2, an endophytic actinomycete isolated from roots of Dendrobium scabrilingue.</title>
        <authorList>
            <person name="Kuncharoen N."/>
            <person name="Kudo T."/>
            <person name="Ohkuma M."/>
            <person name="Yuki M."/>
            <person name="Tanasupawat S."/>
        </authorList>
    </citation>
    <scope>NUCLEOTIDE SEQUENCE [LARGE SCALE GENOMIC DNA]</scope>
    <source>
        <strain evidence="8 11">AZ1-7</strain>
        <strain evidence="9 10">DS1-2</strain>
    </source>
</reference>
<keyword evidence="2 6" id="KW-0812">Transmembrane</keyword>
<feature type="region of interest" description="Disordered" evidence="5">
    <location>
        <begin position="325"/>
        <end position="357"/>
    </location>
</feature>
<dbReference type="InterPro" id="IPR023894">
    <property type="entry name" value="Sporulation_SdpB"/>
</dbReference>
<feature type="compositionally biased region" description="Pro residues" evidence="5">
    <location>
        <begin position="348"/>
        <end position="357"/>
    </location>
</feature>
<evidence type="ECO:0000313" key="10">
    <source>
        <dbReference type="Proteomes" id="UP000268652"/>
    </source>
</evidence>
<keyword evidence="4 6" id="KW-0472">Membrane</keyword>
<evidence type="ECO:0000256" key="4">
    <source>
        <dbReference type="ARBA" id="ARBA00023136"/>
    </source>
</evidence>
<comment type="subcellular location">
    <subcellularLocation>
        <location evidence="1">Endomembrane system</location>
        <topology evidence="1">Multi-pass membrane protein</topology>
    </subcellularLocation>
</comment>
<dbReference type="GO" id="GO:0012505">
    <property type="term" value="C:endomembrane system"/>
    <property type="evidence" value="ECO:0007669"/>
    <property type="project" value="UniProtKB-SubCell"/>
</dbReference>
<dbReference type="Proteomes" id="UP000275024">
    <property type="component" value="Unassembled WGS sequence"/>
</dbReference>
<evidence type="ECO:0000256" key="3">
    <source>
        <dbReference type="ARBA" id="ARBA00022989"/>
    </source>
</evidence>
<feature type="transmembrane region" description="Helical" evidence="6">
    <location>
        <begin position="277"/>
        <end position="296"/>
    </location>
</feature>
<feature type="transmembrane region" description="Helical" evidence="6">
    <location>
        <begin position="181"/>
        <end position="203"/>
    </location>
</feature>
<name>A0A3A9VXP9_9ACTN</name>
<gene>
    <name evidence="9" type="ORF">D7318_24020</name>
    <name evidence="8" type="ORF">D7319_24655</name>
</gene>
<evidence type="ECO:0000313" key="9">
    <source>
        <dbReference type="EMBL" id="RKN17577.1"/>
    </source>
</evidence>
<evidence type="ECO:0000256" key="6">
    <source>
        <dbReference type="SAM" id="Phobius"/>
    </source>
</evidence>
<protein>
    <recommendedName>
        <fullName evidence="7">HTTM-like domain-containing protein</fullName>
    </recommendedName>
</protein>
<dbReference type="RefSeq" id="WP_120699291.1">
    <property type="nucleotide sequence ID" value="NZ_RBDX01000025.1"/>
</dbReference>
<dbReference type="OrthoDB" id="128729at2"/>